<dbReference type="CDD" id="cd02440">
    <property type="entry name" value="AdoMet_MTases"/>
    <property type="match status" value="1"/>
</dbReference>
<protein>
    <submittedName>
        <fullName evidence="2">Class I SAM-dependent methyltransferase</fullName>
    </submittedName>
</protein>
<evidence type="ECO:0000259" key="1">
    <source>
        <dbReference type="Pfam" id="PF08241"/>
    </source>
</evidence>
<dbReference type="RefSeq" id="WP_151419236.1">
    <property type="nucleotide sequence ID" value="NZ_VMRG01000001.1"/>
</dbReference>
<feature type="domain" description="Methyltransferase type 11" evidence="1">
    <location>
        <begin position="44"/>
        <end position="137"/>
    </location>
</feature>
<gene>
    <name evidence="2" type="ORF">FP507_03425</name>
</gene>
<dbReference type="InterPro" id="IPR050508">
    <property type="entry name" value="Methyltransf_Superfamily"/>
</dbReference>
<dbReference type="GO" id="GO:0032259">
    <property type="term" value="P:methylation"/>
    <property type="evidence" value="ECO:0007669"/>
    <property type="project" value="UniProtKB-KW"/>
</dbReference>
<name>A0A5M8I9V1_CHLPH</name>
<dbReference type="InterPro" id="IPR013216">
    <property type="entry name" value="Methyltransf_11"/>
</dbReference>
<comment type="caution">
    <text evidence="2">The sequence shown here is derived from an EMBL/GenBank/DDBJ whole genome shotgun (WGS) entry which is preliminary data.</text>
</comment>
<dbReference type="AlphaFoldDB" id="A0A5M8I9V1"/>
<keyword evidence="2" id="KW-0808">Transferase</keyword>
<dbReference type="GO" id="GO:0008757">
    <property type="term" value="F:S-adenosylmethionine-dependent methyltransferase activity"/>
    <property type="evidence" value="ECO:0007669"/>
    <property type="project" value="InterPro"/>
</dbReference>
<dbReference type="Pfam" id="PF08241">
    <property type="entry name" value="Methyltransf_11"/>
    <property type="match status" value="1"/>
</dbReference>
<dbReference type="InterPro" id="IPR029063">
    <property type="entry name" value="SAM-dependent_MTases_sf"/>
</dbReference>
<proteinExistence type="predicted"/>
<dbReference type="Gene3D" id="3.40.50.150">
    <property type="entry name" value="Vaccinia Virus protein VP39"/>
    <property type="match status" value="1"/>
</dbReference>
<keyword evidence="2" id="KW-0489">Methyltransferase</keyword>
<evidence type="ECO:0000313" key="2">
    <source>
        <dbReference type="EMBL" id="KAA6232246.1"/>
    </source>
</evidence>
<accession>A0A5M8I9V1</accession>
<dbReference type="SUPFAM" id="SSF53335">
    <property type="entry name" value="S-adenosyl-L-methionine-dependent methyltransferases"/>
    <property type="match status" value="1"/>
</dbReference>
<evidence type="ECO:0000313" key="3">
    <source>
        <dbReference type="Proteomes" id="UP000327458"/>
    </source>
</evidence>
<organism evidence="2 3">
    <name type="scientific">Chlorobium phaeovibrioides</name>
    <dbReference type="NCBI Taxonomy" id="1094"/>
    <lineage>
        <taxon>Bacteria</taxon>
        <taxon>Pseudomonadati</taxon>
        <taxon>Chlorobiota</taxon>
        <taxon>Chlorobiia</taxon>
        <taxon>Chlorobiales</taxon>
        <taxon>Chlorobiaceae</taxon>
        <taxon>Chlorobium/Pelodictyon group</taxon>
        <taxon>Chlorobium</taxon>
    </lineage>
</organism>
<dbReference type="EMBL" id="VMRG01000001">
    <property type="protein sequence ID" value="KAA6232246.1"/>
    <property type="molecule type" value="Genomic_DNA"/>
</dbReference>
<reference evidence="2 3" key="1">
    <citation type="submission" date="2019-07" db="EMBL/GenBank/DDBJ databases">
        <title>Draft genome Sequence of Chlorobium phaeovibrioides sp. strain PhvTcv-s14, from the Phylum Chlorobi.</title>
        <authorList>
            <person name="Babenko V."/>
            <person name="Boldyreva D."/>
            <person name="Kanygina A."/>
            <person name="Selezneva O."/>
            <person name="Akopiyan T."/>
            <person name="Lunina O."/>
        </authorList>
    </citation>
    <scope>NUCLEOTIDE SEQUENCE [LARGE SCALE GENOMIC DNA]</scope>
    <source>
        <strain evidence="2 3">GrTcv12</strain>
    </source>
</reference>
<dbReference type="PANTHER" id="PTHR42912">
    <property type="entry name" value="METHYLTRANSFERASE"/>
    <property type="match status" value="1"/>
</dbReference>
<sequence>MSDNFYRAFEERHRGSRELIKSRLAVYLPFIKPLHHVYQQSPVLDLGCGRGEWLEVISGEGIPAMGIDSNQGMLGACYEIGLPVEQGDAIAYLSSLADDSQTTVSAFHLVEHLAFDQLRTLVSEALRVLKPGGLLIMETPNPENIVVGTCNFYLDPTHQRPIPSQLLSFLPEYYGFNRTKVLRMQESKDIAENETPTLQDVLGGVSPDYAVIAQKHASPEILSLFDELFSHEYGFTLNTLAARYDHAIASKAQQAEDKAQQAEGKAQQAATHLNDVLNSTSWRIMAPARWFISSVRGVKAPQIALKPQLKLLLQHARLYVGRRPWLKQKSLIVLNQFPNIKSRLIRAVHGNMVVVQTTPVHEVPTDLAHLTPRTRQIYADLTAAIERHKRENG</sequence>
<dbReference type="Proteomes" id="UP000327458">
    <property type="component" value="Unassembled WGS sequence"/>
</dbReference>